<dbReference type="Pfam" id="PF00646">
    <property type="entry name" value="F-box"/>
    <property type="match status" value="1"/>
</dbReference>
<dbReference type="KEGG" id="qsa:O6P43_027687"/>
<evidence type="ECO:0000313" key="3">
    <source>
        <dbReference type="Proteomes" id="UP001163823"/>
    </source>
</evidence>
<proteinExistence type="predicted"/>
<evidence type="ECO:0000313" key="2">
    <source>
        <dbReference type="EMBL" id="KAJ7951678.1"/>
    </source>
</evidence>
<gene>
    <name evidence="2" type="ORF">O6P43_027687</name>
</gene>
<keyword evidence="3" id="KW-1185">Reference proteome</keyword>
<dbReference type="InterPro" id="IPR055411">
    <property type="entry name" value="LRR_FXL15/At3g58940/PEG3-like"/>
</dbReference>
<dbReference type="SUPFAM" id="SSF52047">
    <property type="entry name" value="RNI-like"/>
    <property type="match status" value="1"/>
</dbReference>
<dbReference type="PANTHER" id="PTHR31639">
    <property type="entry name" value="F-BOX PROTEIN-LIKE"/>
    <property type="match status" value="1"/>
</dbReference>
<sequence>MKRIKNEEEGVVICKSDDSGRIGSVDCISQLPEDIIRHILFFMPAKDAAQTSNLSKTWQQAWNSLPICTFRFDEQFLEENSLLHVGKQKETEEERERFLSHVNESLSILREKKVVVECFQLDLPLCITFYAPYIDQWISLVTRNCVQELDIHVPSYDTCLRNFVSYTLPKTTFAAKSLFTLHLTGCKLVKELFSDDTKFLCLQQLSLVNVYLEDEVVQKLLSCCPSIHTFTLHHCRKLTFLQLCNLPKLKKVNVQGFISRMQVDLPRASESNIKHLNRNATVDMQRSSQKVEAISI</sequence>
<dbReference type="AlphaFoldDB" id="A0AAD7L4Z1"/>
<dbReference type="SMART" id="SM00256">
    <property type="entry name" value="FBOX"/>
    <property type="match status" value="1"/>
</dbReference>
<accession>A0AAD7L4Z1</accession>
<dbReference type="Gene3D" id="3.80.10.10">
    <property type="entry name" value="Ribonuclease Inhibitor"/>
    <property type="match status" value="1"/>
</dbReference>
<dbReference type="InterPro" id="IPR036047">
    <property type="entry name" value="F-box-like_dom_sf"/>
</dbReference>
<dbReference type="Proteomes" id="UP001163823">
    <property type="component" value="Chromosome 11"/>
</dbReference>
<name>A0AAD7L4Z1_QUISA</name>
<dbReference type="Pfam" id="PF24758">
    <property type="entry name" value="LRR_At5g56370"/>
    <property type="match status" value="1"/>
</dbReference>
<dbReference type="InterPro" id="IPR001810">
    <property type="entry name" value="F-box_dom"/>
</dbReference>
<protein>
    <submittedName>
        <fullName evidence="2">F-box family protein</fullName>
    </submittedName>
</protein>
<dbReference type="CDD" id="cd22160">
    <property type="entry name" value="F-box_AtFBL13-like"/>
    <property type="match status" value="1"/>
</dbReference>
<comment type="caution">
    <text evidence="2">The sequence shown here is derived from an EMBL/GenBank/DDBJ whole genome shotgun (WGS) entry which is preliminary data.</text>
</comment>
<organism evidence="2 3">
    <name type="scientific">Quillaja saponaria</name>
    <name type="common">Soap bark tree</name>
    <dbReference type="NCBI Taxonomy" id="32244"/>
    <lineage>
        <taxon>Eukaryota</taxon>
        <taxon>Viridiplantae</taxon>
        <taxon>Streptophyta</taxon>
        <taxon>Embryophyta</taxon>
        <taxon>Tracheophyta</taxon>
        <taxon>Spermatophyta</taxon>
        <taxon>Magnoliopsida</taxon>
        <taxon>eudicotyledons</taxon>
        <taxon>Gunneridae</taxon>
        <taxon>Pentapetalae</taxon>
        <taxon>rosids</taxon>
        <taxon>fabids</taxon>
        <taxon>Fabales</taxon>
        <taxon>Quillajaceae</taxon>
        <taxon>Quillaja</taxon>
    </lineage>
</organism>
<feature type="domain" description="F-box" evidence="1">
    <location>
        <begin position="31"/>
        <end position="71"/>
    </location>
</feature>
<dbReference type="PANTHER" id="PTHR31639:SF42">
    <property type="entry name" value="OS02G0160200 PROTEIN"/>
    <property type="match status" value="1"/>
</dbReference>
<dbReference type="Gene3D" id="1.20.1280.50">
    <property type="match status" value="1"/>
</dbReference>
<reference evidence="2" key="1">
    <citation type="journal article" date="2023" name="Science">
        <title>Elucidation of the pathway for biosynthesis of saponin adjuvants from the soapbark tree.</title>
        <authorList>
            <person name="Reed J."/>
            <person name="Orme A."/>
            <person name="El-Demerdash A."/>
            <person name="Owen C."/>
            <person name="Martin L.B.B."/>
            <person name="Misra R.C."/>
            <person name="Kikuchi S."/>
            <person name="Rejzek M."/>
            <person name="Martin A.C."/>
            <person name="Harkess A."/>
            <person name="Leebens-Mack J."/>
            <person name="Louveau T."/>
            <person name="Stephenson M.J."/>
            <person name="Osbourn A."/>
        </authorList>
    </citation>
    <scope>NUCLEOTIDE SEQUENCE</scope>
    <source>
        <strain evidence="2">S10</strain>
    </source>
</reference>
<dbReference type="InterPro" id="IPR032675">
    <property type="entry name" value="LRR_dom_sf"/>
</dbReference>
<dbReference type="SUPFAM" id="SSF81383">
    <property type="entry name" value="F-box domain"/>
    <property type="match status" value="1"/>
</dbReference>
<evidence type="ECO:0000259" key="1">
    <source>
        <dbReference type="SMART" id="SM00256"/>
    </source>
</evidence>
<dbReference type="EMBL" id="JARAOO010000011">
    <property type="protein sequence ID" value="KAJ7951678.1"/>
    <property type="molecule type" value="Genomic_DNA"/>
</dbReference>
<dbReference type="InterPro" id="IPR053781">
    <property type="entry name" value="F-box_AtFBL13-like"/>
</dbReference>